<feature type="chain" id="PRO_5040795782" description="Peptidase M20 dimerisation domain-containing protein" evidence="4">
    <location>
        <begin position="21"/>
        <end position="423"/>
    </location>
</feature>
<dbReference type="EMBL" id="BRXZ01002701">
    <property type="protein sequence ID" value="GMH68253.1"/>
    <property type="molecule type" value="Genomic_DNA"/>
</dbReference>
<dbReference type="GO" id="GO:0046872">
    <property type="term" value="F:metal ion binding"/>
    <property type="evidence" value="ECO:0007669"/>
    <property type="project" value="UniProtKB-KW"/>
</dbReference>
<comment type="similarity">
    <text evidence="1">Belongs to the peptidase M20 family.</text>
</comment>
<dbReference type="InterPro" id="IPR002933">
    <property type="entry name" value="Peptidase_M20"/>
</dbReference>
<keyword evidence="4" id="KW-0732">Signal</keyword>
<dbReference type="InterPro" id="IPR011650">
    <property type="entry name" value="Peptidase_M20_dimer"/>
</dbReference>
<evidence type="ECO:0000256" key="4">
    <source>
        <dbReference type="SAM" id="SignalP"/>
    </source>
</evidence>
<feature type="binding site" evidence="3">
    <location>
        <position position="141"/>
    </location>
    <ligand>
        <name>Mn(2+)</name>
        <dbReference type="ChEBI" id="CHEBI:29035"/>
        <label>2</label>
    </ligand>
</feature>
<feature type="binding site" evidence="3">
    <location>
        <position position="175"/>
    </location>
    <ligand>
        <name>Mn(2+)</name>
        <dbReference type="ChEBI" id="CHEBI:29035"/>
        <label>2</label>
    </ligand>
</feature>
<keyword evidence="3" id="KW-0464">Manganese</keyword>
<dbReference type="SUPFAM" id="SSF55031">
    <property type="entry name" value="Bacterial exopeptidase dimerisation domain"/>
    <property type="match status" value="1"/>
</dbReference>
<proteinExistence type="inferred from homology"/>
<dbReference type="Pfam" id="PF01546">
    <property type="entry name" value="Peptidase_M20"/>
    <property type="match status" value="1"/>
</dbReference>
<evidence type="ECO:0000256" key="1">
    <source>
        <dbReference type="ARBA" id="ARBA00006153"/>
    </source>
</evidence>
<dbReference type="Proteomes" id="UP001165082">
    <property type="component" value="Unassembled WGS sequence"/>
</dbReference>
<keyword evidence="2" id="KW-0378">Hydrolase</keyword>
<evidence type="ECO:0000256" key="2">
    <source>
        <dbReference type="ARBA" id="ARBA00022801"/>
    </source>
</evidence>
<protein>
    <recommendedName>
        <fullName evidence="5">Peptidase M20 dimerisation domain-containing protein</fullName>
    </recommendedName>
</protein>
<organism evidence="6 7">
    <name type="scientific">Triparma retinervis</name>
    <dbReference type="NCBI Taxonomy" id="2557542"/>
    <lineage>
        <taxon>Eukaryota</taxon>
        <taxon>Sar</taxon>
        <taxon>Stramenopiles</taxon>
        <taxon>Ochrophyta</taxon>
        <taxon>Bolidophyceae</taxon>
        <taxon>Parmales</taxon>
        <taxon>Triparmaceae</taxon>
        <taxon>Triparma</taxon>
    </lineage>
</organism>
<dbReference type="PIRSF" id="PIRSF005962">
    <property type="entry name" value="Pept_M20D_amidohydro"/>
    <property type="match status" value="1"/>
</dbReference>
<dbReference type="GO" id="GO:0016787">
    <property type="term" value="F:hydrolase activity"/>
    <property type="evidence" value="ECO:0007669"/>
    <property type="project" value="UniProtKB-KW"/>
</dbReference>
<dbReference type="Pfam" id="PF07687">
    <property type="entry name" value="M20_dimer"/>
    <property type="match status" value="1"/>
</dbReference>
<dbReference type="AlphaFoldDB" id="A0A9W7E7E1"/>
<keyword evidence="3" id="KW-0479">Metal-binding</keyword>
<dbReference type="InterPro" id="IPR036264">
    <property type="entry name" value="Bact_exopeptidase_dim_dom"/>
</dbReference>
<comment type="caution">
    <text evidence="6">The sequence shown here is derived from an EMBL/GenBank/DDBJ whole genome shotgun (WGS) entry which is preliminary data.</text>
</comment>
<dbReference type="OrthoDB" id="6119954at2759"/>
<evidence type="ECO:0000313" key="7">
    <source>
        <dbReference type="Proteomes" id="UP001165082"/>
    </source>
</evidence>
<dbReference type="PANTHER" id="PTHR11014">
    <property type="entry name" value="PEPTIDASE M20 FAMILY MEMBER"/>
    <property type="match status" value="1"/>
</dbReference>
<comment type="cofactor">
    <cofactor evidence="3">
        <name>Mn(2+)</name>
        <dbReference type="ChEBI" id="CHEBI:29035"/>
    </cofactor>
    <text evidence="3">The Mn(2+) ion enhances activity.</text>
</comment>
<dbReference type="NCBIfam" id="TIGR01891">
    <property type="entry name" value="amidohydrolases"/>
    <property type="match status" value="1"/>
</dbReference>
<keyword evidence="7" id="KW-1185">Reference proteome</keyword>
<feature type="binding site" evidence="3">
    <location>
        <position position="139"/>
    </location>
    <ligand>
        <name>Mn(2+)</name>
        <dbReference type="ChEBI" id="CHEBI:29035"/>
        <label>2</label>
    </ligand>
</feature>
<dbReference type="FunFam" id="3.30.70.360:FF:000001">
    <property type="entry name" value="N-acetyldiaminopimelate deacetylase"/>
    <property type="match status" value="1"/>
</dbReference>
<name>A0A9W7E7E1_9STRA</name>
<dbReference type="PANTHER" id="PTHR11014:SF63">
    <property type="entry name" value="METALLOPEPTIDASE, PUTATIVE (AFU_ORTHOLOGUE AFUA_6G09600)-RELATED"/>
    <property type="match status" value="1"/>
</dbReference>
<gene>
    <name evidence="6" type="ORF">TrRE_jg7537</name>
</gene>
<dbReference type="SUPFAM" id="SSF53187">
    <property type="entry name" value="Zn-dependent exopeptidases"/>
    <property type="match status" value="1"/>
</dbReference>
<feature type="binding site" evidence="3">
    <location>
        <position position="382"/>
    </location>
    <ligand>
        <name>Mn(2+)</name>
        <dbReference type="ChEBI" id="CHEBI:29035"/>
        <label>2</label>
    </ligand>
</feature>
<accession>A0A9W7E7E1</accession>
<sequence length="423" mass="45679">MGSMAFTTLLLIVCVAFSVAQQNAIPEDLLSDNEIEAWVISLRRDLHTTPELMFKETVTSAKIQTALRALDIDFKMGYGRNTKPDRIEGLGGTGVIADIGTGKSPTVLLRADMDGLPIDESKRTDLEFRSTHPGRMHACGHDGHTSMLLGAARVLKAMEGNINGTVRLMFQPAEEGGAGGKRMRDEGILEMEPAVERVVLAACDRFQILIHGVGGHAAMPHLTKDPIVATAAMVQGFQTIISRGLHPLESGVVSVTKLEGGSALNVIPSGITMWGTVRALSTETLVTLMKRVETVGGDIAKSYGCNITVTWSPDFYPPTDNDKDLWDDFASGVAAQVSETKEYANVVPTMGAEDFGFIAERVPSAFYLLGQGSAPGTDYGLHHPMFSIDESVLMKGVELHVRSALGSLEDLWQKREEALKARK</sequence>
<dbReference type="InterPro" id="IPR017439">
    <property type="entry name" value="Amidohydrolase"/>
</dbReference>
<evidence type="ECO:0000256" key="3">
    <source>
        <dbReference type="PIRSR" id="PIRSR005962-1"/>
    </source>
</evidence>
<evidence type="ECO:0000259" key="5">
    <source>
        <dbReference type="Pfam" id="PF07687"/>
    </source>
</evidence>
<dbReference type="Gene3D" id="3.40.630.10">
    <property type="entry name" value="Zn peptidases"/>
    <property type="match status" value="2"/>
</dbReference>
<feature type="signal peptide" evidence="4">
    <location>
        <begin position="1"/>
        <end position="20"/>
    </location>
</feature>
<evidence type="ECO:0000313" key="6">
    <source>
        <dbReference type="EMBL" id="GMH68253.1"/>
    </source>
</evidence>
<feature type="domain" description="Peptidase M20 dimerisation" evidence="5">
    <location>
        <begin position="206"/>
        <end position="297"/>
    </location>
</feature>
<reference evidence="6" key="1">
    <citation type="submission" date="2022-07" db="EMBL/GenBank/DDBJ databases">
        <title>Genome analysis of Parmales, a sister group of diatoms, reveals the evolutionary specialization of diatoms from phago-mixotrophs to photoautotrophs.</title>
        <authorList>
            <person name="Ban H."/>
            <person name="Sato S."/>
            <person name="Yoshikawa S."/>
            <person name="Kazumasa Y."/>
            <person name="Nakamura Y."/>
            <person name="Ichinomiya M."/>
            <person name="Saitoh K."/>
            <person name="Sato N."/>
            <person name="Blanc-Mathieu R."/>
            <person name="Endo H."/>
            <person name="Kuwata A."/>
            <person name="Ogata H."/>
        </authorList>
    </citation>
    <scope>NUCLEOTIDE SEQUENCE</scope>
</reference>